<keyword evidence="2" id="KW-1185">Reference proteome</keyword>
<comment type="caution">
    <text evidence="1">The sequence shown here is derived from an EMBL/GenBank/DDBJ whole genome shotgun (WGS) entry which is preliminary data.</text>
</comment>
<dbReference type="Gene3D" id="3.40.50.2000">
    <property type="entry name" value="Glycogen Phosphorylase B"/>
    <property type="match status" value="1"/>
</dbReference>
<evidence type="ECO:0000313" key="1">
    <source>
        <dbReference type="EMBL" id="GGM13475.1"/>
    </source>
</evidence>
<accession>A0ABQ2GVV9</accession>
<name>A0ABQ2GVV9_9DEIO</name>
<gene>
    <name evidence="1" type="ORF">GCM10010841_22600</name>
</gene>
<proteinExistence type="predicted"/>
<dbReference type="SUPFAM" id="SSF53756">
    <property type="entry name" value="UDP-Glycosyltransferase/glycogen phosphorylase"/>
    <property type="match status" value="1"/>
</dbReference>
<dbReference type="EMBL" id="BMOM01000018">
    <property type="protein sequence ID" value="GGM13475.1"/>
    <property type="molecule type" value="Genomic_DNA"/>
</dbReference>
<sequence length="221" mass="25159">MKNIAVAKYYLSERDILGETIYLGIDSNSVKYRKVSKNNKIIKFVFAGSLGRQYDLDSLYEVIKRLNRNEYTFTIDIAGYGNLPENLSMSNVKFHGVLNRDQLTELLLSNHCGLNLIASGSHIALPNKVAEYFFHGLSIINGSSGELEELVENNNLGTNYQPGDVDSLYDAFIVEIKKHQNAEYTEEEINRFAIHHFSRSNIYPKLLTILNAAYEDLELRL</sequence>
<organism evidence="1 2">
    <name type="scientific">Deinococcus aerophilus</name>
    <dbReference type="NCBI Taxonomy" id="522488"/>
    <lineage>
        <taxon>Bacteria</taxon>
        <taxon>Thermotogati</taxon>
        <taxon>Deinococcota</taxon>
        <taxon>Deinococci</taxon>
        <taxon>Deinococcales</taxon>
        <taxon>Deinococcaceae</taxon>
        <taxon>Deinococcus</taxon>
    </lineage>
</organism>
<dbReference type="Pfam" id="PF13692">
    <property type="entry name" value="Glyco_trans_1_4"/>
    <property type="match status" value="1"/>
</dbReference>
<evidence type="ECO:0000313" key="2">
    <source>
        <dbReference type="Proteomes" id="UP000661918"/>
    </source>
</evidence>
<reference evidence="2" key="1">
    <citation type="journal article" date="2019" name="Int. J. Syst. Evol. Microbiol.">
        <title>The Global Catalogue of Microorganisms (GCM) 10K type strain sequencing project: providing services to taxonomists for standard genome sequencing and annotation.</title>
        <authorList>
            <consortium name="The Broad Institute Genomics Platform"/>
            <consortium name="The Broad Institute Genome Sequencing Center for Infectious Disease"/>
            <person name="Wu L."/>
            <person name="Ma J."/>
        </authorList>
    </citation>
    <scope>NUCLEOTIDE SEQUENCE [LARGE SCALE GENOMIC DNA]</scope>
    <source>
        <strain evidence="2">JCM 15443</strain>
    </source>
</reference>
<evidence type="ECO:0008006" key="3">
    <source>
        <dbReference type="Google" id="ProtNLM"/>
    </source>
</evidence>
<protein>
    <recommendedName>
        <fullName evidence="3">Glycosyl transferase family 1 domain-containing protein</fullName>
    </recommendedName>
</protein>
<dbReference type="RefSeq" id="WP_188904467.1">
    <property type="nucleotide sequence ID" value="NZ_BMOM01000018.1"/>
</dbReference>
<dbReference type="Proteomes" id="UP000661918">
    <property type="component" value="Unassembled WGS sequence"/>
</dbReference>